<proteinExistence type="predicted"/>
<dbReference type="GO" id="GO:0004540">
    <property type="term" value="F:RNA nuclease activity"/>
    <property type="evidence" value="ECO:0007669"/>
    <property type="project" value="InterPro"/>
</dbReference>
<dbReference type="AlphaFoldDB" id="A0A1G2P7E3"/>
<gene>
    <name evidence="2" type="ORF">A3G03_03010</name>
</gene>
<dbReference type="PANTHER" id="PTHR35458:SF2">
    <property type="entry name" value="SLR0755 PROTEIN"/>
    <property type="match status" value="1"/>
</dbReference>
<comment type="caution">
    <text evidence="2">The sequence shown here is derived from an EMBL/GenBank/DDBJ whole genome shotgun (WGS) entry which is preliminary data.</text>
</comment>
<dbReference type="InterPro" id="IPR047140">
    <property type="entry name" value="LabA"/>
</dbReference>
<evidence type="ECO:0000259" key="1">
    <source>
        <dbReference type="Pfam" id="PF01936"/>
    </source>
</evidence>
<dbReference type="PANTHER" id="PTHR35458">
    <property type="entry name" value="SLR0755 PROTEIN"/>
    <property type="match status" value="1"/>
</dbReference>
<evidence type="ECO:0000313" key="2">
    <source>
        <dbReference type="EMBL" id="OHA44275.1"/>
    </source>
</evidence>
<dbReference type="EMBL" id="MHSL01000007">
    <property type="protein sequence ID" value="OHA44275.1"/>
    <property type="molecule type" value="Genomic_DNA"/>
</dbReference>
<accession>A0A1G2P7E3</accession>
<protein>
    <recommendedName>
        <fullName evidence="1">NYN domain-containing protein</fullName>
    </recommendedName>
</protein>
<dbReference type="Gene3D" id="3.40.50.1010">
    <property type="entry name" value="5'-nuclease"/>
    <property type="match status" value="1"/>
</dbReference>
<dbReference type="STRING" id="1802333.A3G03_03010"/>
<name>A0A1G2P7E3_9BACT</name>
<dbReference type="InterPro" id="IPR021139">
    <property type="entry name" value="NYN"/>
</dbReference>
<feature type="domain" description="NYN" evidence="1">
    <location>
        <begin position="10"/>
        <end position="141"/>
    </location>
</feature>
<sequence length="175" mass="20437">MKNSGNNYAFIDSQNLNLAIRELGWILDFKKFRIYLKDKYKVAKAFIFIGYIEKNKKLYNFLKEVGYICVFKPTVEYKDGHTKGNCDAELVLQTMIEIDNFEKSIIVSGDGDFHCLVKYLVGKKKLGVILIPNKEKFSALLNFKIFRPYLRFLNDLNKKLEYKKEKAPEGRNLKG</sequence>
<organism evidence="2 3">
    <name type="scientific">Candidatus Taylorbacteria bacterium RIFCSPLOWO2_12_FULL_44_15c</name>
    <dbReference type="NCBI Taxonomy" id="1802333"/>
    <lineage>
        <taxon>Bacteria</taxon>
        <taxon>Candidatus Tayloriibacteriota</taxon>
    </lineage>
</organism>
<dbReference type="Proteomes" id="UP000176355">
    <property type="component" value="Unassembled WGS sequence"/>
</dbReference>
<evidence type="ECO:0000313" key="3">
    <source>
        <dbReference type="Proteomes" id="UP000176355"/>
    </source>
</evidence>
<reference evidence="2 3" key="1">
    <citation type="journal article" date="2016" name="Nat. Commun.">
        <title>Thousands of microbial genomes shed light on interconnected biogeochemical processes in an aquifer system.</title>
        <authorList>
            <person name="Anantharaman K."/>
            <person name="Brown C.T."/>
            <person name="Hug L.A."/>
            <person name="Sharon I."/>
            <person name="Castelle C.J."/>
            <person name="Probst A.J."/>
            <person name="Thomas B.C."/>
            <person name="Singh A."/>
            <person name="Wilkins M.J."/>
            <person name="Karaoz U."/>
            <person name="Brodie E.L."/>
            <person name="Williams K.H."/>
            <person name="Hubbard S.S."/>
            <person name="Banfield J.F."/>
        </authorList>
    </citation>
    <scope>NUCLEOTIDE SEQUENCE [LARGE SCALE GENOMIC DNA]</scope>
</reference>
<dbReference type="Pfam" id="PF01936">
    <property type="entry name" value="NYN"/>
    <property type="match status" value="1"/>
</dbReference>